<keyword evidence="14" id="KW-1015">Disulfide bond</keyword>
<evidence type="ECO:0000256" key="12">
    <source>
        <dbReference type="ARBA" id="ARBA00022825"/>
    </source>
</evidence>
<dbReference type="InterPro" id="IPR000436">
    <property type="entry name" value="Sushi_SCR_CCP_dom"/>
</dbReference>
<dbReference type="GO" id="GO:0009617">
    <property type="term" value="P:response to bacterium"/>
    <property type="evidence" value="ECO:0007669"/>
    <property type="project" value="TreeGrafter"/>
</dbReference>
<dbReference type="AlphaFoldDB" id="A0A8C5DR58"/>
<dbReference type="InterPro" id="IPR009003">
    <property type="entry name" value="Peptidase_S1_PA"/>
</dbReference>
<feature type="domain" description="Peptidase S1" evidence="20">
    <location>
        <begin position="359"/>
        <end position="642"/>
    </location>
</feature>
<dbReference type="Gene3D" id="3.40.50.410">
    <property type="entry name" value="von Willebrand factor, type A domain"/>
    <property type="match status" value="1"/>
</dbReference>
<organism evidence="22 23">
    <name type="scientific">Gouania willdenowi</name>
    <name type="common">Blunt-snouted clingfish</name>
    <name type="synonym">Lepadogaster willdenowi</name>
    <dbReference type="NCBI Taxonomy" id="441366"/>
    <lineage>
        <taxon>Eukaryota</taxon>
        <taxon>Metazoa</taxon>
        <taxon>Chordata</taxon>
        <taxon>Craniata</taxon>
        <taxon>Vertebrata</taxon>
        <taxon>Euteleostomi</taxon>
        <taxon>Actinopterygii</taxon>
        <taxon>Neopterygii</taxon>
        <taxon>Teleostei</taxon>
        <taxon>Neoteleostei</taxon>
        <taxon>Acanthomorphata</taxon>
        <taxon>Ovalentaria</taxon>
        <taxon>Blenniimorphae</taxon>
        <taxon>Blenniiformes</taxon>
        <taxon>Gobiesocoidei</taxon>
        <taxon>Gobiesocidae</taxon>
        <taxon>Gobiesocinae</taxon>
        <taxon>Gouania</taxon>
    </lineage>
</organism>
<feature type="active site" description="Charge relay system" evidence="17">
    <location>
        <position position="585"/>
    </location>
</feature>
<dbReference type="PIRSF" id="PIRSF001154">
    <property type="entry name" value="Compl_C2_B"/>
    <property type="match status" value="1"/>
</dbReference>
<keyword evidence="15" id="KW-0325">Glycoprotein</keyword>
<dbReference type="GO" id="GO:0006508">
    <property type="term" value="P:proteolysis"/>
    <property type="evidence" value="ECO:0007669"/>
    <property type="project" value="UniProtKB-KW"/>
</dbReference>
<keyword evidence="6" id="KW-0399">Innate immunity</keyword>
<evidence type="ECO:0000256" key="9">
    <source>
        <dbReference type="ARBA" id="ARBA00022729"/>
    </source>
</evidence>
<dbReference type="Gene3D" id="2.40.10.10">
    <property type="entry name" value="Trypsin-like serine proteases"/>
    <property type="match status" value="2"/>
</dbReference>
<reference evidence="22" key="1">
    <citation type="submission" date="2025-08" db="UniProtKB">
        <authorList>
            <consortium name="Ensembl"/>
        </authorList>
    </citation>
    <scope>IDENTIFICATION</scope>
</reference>
<evidence type="ECO:0000256" key="15">
    <source>
        <dbReference type="ARBA" id="ARBA00023180"/>
    </source>
</evidence>
<keyword evidence="5" id="KW-0964">Secreted</keyword>
<keyword evidence="8" id="KW-0645">Protease</keyword>
<feature type="active site" description="Charge relay system" evidence="17">
    <location>
        <position position="409"/>
    </location>
</feature>
<dbReference type="SMART" id="SM00327">
    <property type="entry name" value="VWA"/>
    <property type="match status" value="1"/>
</dbReference>
<dbReference type="PANTHER" id="PTHR46393">
    <property type="entry name" value="SUSHI DOMAIN-CONTAINING PROTEIN"/>
    <property type="match status" value="1"/>
</dbReference>
<protein>
    <recommendedName>
        <fullName evidence="16">C3/C5 convertase</fullName>
    </recommendedName>
</protein>
<keyword evidence="23" id="KW-1185">Reference proteome</keyword>
<dbReference type="InterPro" id="IPR011360">
    <property type="entry name" value="Compl_C2_B"/>
</dbReference>
<feature type="active site" description="Charge relay system" evidence="17">
    <location>
        <position position="457"/>
    </location>
</feature>
<dbReference type="Ensembl" id="ENSGWIT00000010888.1">
    <property type="protein sequence ID" value="ENSGWIP00000009772.1"/>
    <property type="gene ID" value="ENSGWIG00000005657.1"/>
</dbReference>
<evidence type="ECO:0000256" key="3">
    <source>
        <dbReference type="ARBA" id="ARBA00004241"/>
    </source>
</evidence>
<dbReference type="Gene3D" id="2.10.70.10">
    <property type="entry name" value="Complement Module, domain 1"/>
    <property type="match status" value="1"/>
</dbReference>
<evidence type="ECO:0000256" key="10">
    <source>
        <dbReference type="ARBA" id="ARBA00022737"/>
    </source>
</evidence>
<dbReference type="InterPro" id="IPR035976">
    <property type="entry name" value="Sushi/SCR/CCP_sf"/>
</dbReference>
<dbReference type="PROSITE" id="PS00134">
    <property type="entry name" value="TRYPSIN_HIS"/>
    <property type="match status" value="1"/>
</dbReference>
<dbReference type="SMART" id="SM00020">
    <property type="entry name" value="Tryp_SPc"/>
    <property type="match status" value="1"/>
</dbReference>
<dbReference type="SUPFAM" id="SSF57535">
    <property type="entry name" value="Complement control module/SCR domain"/>
    <property type="match status" value="1"/>
</dbReference>
<dbReference type="GO" id="GO:0045087">
    <property type="term" value="P:innate immune response"/>
    <property type="evidence" value="ECO:0007669"/>
    <property type="project" value="UniProtKB-KW"/>
</dbReference>
<evidence type="ECO:0000259" key="20">
    <source>
        <dbReference type="PROSITE" id="PS50240"/>
    </source>
</evidence>
<feature type="domain" description="Sushi" evidence="21">
    <location>
        <begin position="34"/>
        <end position="87"/>
    </location>
</feature>
<evidence type="ECO:0000256" key="16">
    <source>
        <dbReference type="ARBA" id="ARBA00029636"/>
    </source>
</evidence>
<dbReference type="PRINTS" id="PR00722">
    <property type="entry name" value="CHYMOTRYPSIN"/>
</dbReference>
<proteinExistence type="predicted"/>
<keyword evidence="10" id="KW-0677">Repeat</keyword>
<dbReference type="InterPro" id="IPR001254">
    <property type="entry name" value="Trypsin_dom"/>
</dbReference>
<dbReference type="InterPro" id="IPR043504">
    <property type="entry name" value="Peptidase_S1_PA_chymotrypsin"/>
</dbReference>
<dbReference type="SUPFAM" id="SSF50494">
    <property type="entry name" value="Trypsin-like serine proteases"/>
    <property type="match status" value="1"/>
</dbReference>
<dbReference type="PROSITE" id="PS50234">
    <property type="entry name" value="VWFA"/>
    <property type="match status" value="1"/>
</dbReference>
<dbReference type="InterPro" id="IPR001314">
    <property type="entry name" value="Peptidase_S1A"/>
</dbReference>
<evidence type="ECO:0000256" key="18">
    <source>
        <dbReference type="PROSITE-ProRule" id="PRU00302"/>
    </source>
</evidence>
<dbReference type="PROSITE" id="PS50240">
    <property type="entry name" value="TRYPSIN_DOM"/>
    <property type="match status" value="1"/>
</dbReference>
<reference evidence="22" key="2">
    <citation type="submission" date="2025-09" db="UniProtKB">
        <authorList>
            <consortium name="Ensembl"/>
        </authorList>
    </citation>
    <scope>IDENTIFICATION</scope>
</reference>
<evidence type="ECO:0000256" key="11">
    <source>
        <dbReference type="ARBA" id="ARBA00022801"/>
    </source>
</evidence>
<evidence type="ECO:0000313" key="22">
    <source>
        <dbReference type="Ensembl" id="ENSGWIP00000009772.1"/>
    </source>
</evidence>
<comment type="cofactor">
    <cofactor evidence="1">
        <name>Mn(2+)</name>
        <dbReference type="ChEBI" id="CHEBI:29035"/>
    </cofactor>
</comment>
<dbReference type="InterPro" id="IPR002035">
    <property type="entry name" value="VWF_A"/>
</dbReference>
<evidence type="ECO:0000256" key="17">
    <source>
        <dbReference type="PIRSR" id="PIRSR001154-1"/>
    </source>
</evidence>
<dbReference type="InterPro" id="IPR036465">
    <property type="entry name" value="vWFA_dom_sf"/>
</dbReference>
<name>A0A8C5DR58_GOUWI</name>
<dbReference type="Proteomes" id="UP000694680">
    <property type="component" value="Unassembled WGS sequence"/>
</dbReference>
<sequence length="656" mass="74520">MDGWRPHRWLTVIQPYKIVNYYLCFFCTTVGTQMTCPDPGTPPGARRMFGAHAKVTYSCNNRILVGSKERMCMTNGQWTGREPTCYSETNAINYIPSNIQESHSLIETHTKTIHLFWHFAFQRHVNMVCFCLDDTQNGRKIRISKNSTLNIYIAVEVSESIDEQYVTNTKQAVRLLIRKISSFSVNPNYDILFYSSVIHKAVDILDFEDRTIDMRTMVDAIEKVQIDQSTNGTDLTLVFCHFLEQMTHIKSKVGDKTFEKHHHVFIVFTDGVNEGGDPAPTVAKIKNMVYLSDTPGQQDPSREEHLDIYVFGIGANINHEALMPLTVGRRGRHFFKMQDHNKLKEAFVQMIDESEETSLCGLHRSYVTYDKESSRRVNPWYAYVIVQVKKITFCFGSLVTSTFILTAAHCFRKQDRPEHVTVEISDGKNTVKNLFVHEKFDPGARKEQGVLVFYDYDVALIQLEEHVVIADTVRPICIPCTTETRDALRLDKNSTCKQQEELLLGDDIVHLSFLTRASVNDDTVNEVLVKDVQAKLGDNRPECIKHALEAPNVNTDNVTIPVTENFLCTGGQYPTVDHKACTGDSGGAVFKDYDYRTVQVGVVSWGTKELCQSGGLVNSDASSRDFHINLFKVVPFLKRILGNDNQDDFSPLVFLN</sequence>
<evidence type="ECO:0000256" key="2">
    <source>
        <dbReference type="ARBA" id="ARBA00001946"/>
    </source>
</evidence>
<dbReference type="Pfam" id="PF00089">
    <property type="entry name" value="Trypsin"/>
    <property type="match status" value="1"/>
</dbReference>
<dbReference type="InterPro" id="IPR018114">
    <property type="entry name" value="TRYPSIN_HIS"/>
</dbReference>
<comment type="caution">
    <text evidence="18">Lacks conserved residue(s) required for the propagation of feature annotation.</text>
</comment>
<evidence type="ECO:0000256" key="4">
    <source>
        <dbReference type="ARBA" id="ARBA00004613"/>
    </source>
</evidence>
<accession>A0A8C5DR58</accession>
<evidence type="ECO:0000256" key="1">
    <source>
        <dbReference type="ARBA" id="ARBA00001936"/>
    </source>
</evidence>
<dbReference type="GO" id="GO:0004252">
    <property type="term" value="F:serine-type endopeptidase activity"/>
    <property type="evidence" value="ECO:0007669"/>
    <property type="project" value="InterPro"/>
</dbReference>
<evidence type="ECO:0000256" key="13">
    <source>
        <dbReference type="ARBA" id="ARBA00022859"/>
    </source>
</evidence>
<gene>
    <name evidence="22" type="primary">LOC114459622</name>
</gene>
<dbReference type="GO" id="GO:0006956">
    <property type="term" value="P:complement activation"/>
    <property type="evidence" value="ECO:0007669"/>
    <property type="project" value="InterPro"/>
</dbReference>
<evidence type="ECO:0000256" key="14">
    <source>
        <dbReference type="ARBA" id="ARBA00023157"/>
    </source>
</evidence>
<evidence type="ECO:0000259" key="21">
    <source>
        <dbReference type="PROSITE" id="PS50923"/>
    </source>
</evidence>
<keyword evidence="9" id="KW-0732">Signal</keyword>
<dbReference type="SMART" id="SM00032">
    <property type="entry name" value="CCP"/>
    <property type="match status" value="1"/>
</dbReference>
<evidence type="ECO:0000259" key="19">
    <source>
        <dbReference type="PROSITE" id="PS50234"/>
    </source>
</evidence>
<dbReference type="GO" id="GO:0070062">
    <property type="term" value="C:extracellular exosome"/>
    <property type="evidence" value="ECO:0007669"/>
    <property type="project" value="TreeGrafter"/>
</dbReference>
<keyword evidence="12" id="KW-0720">Serine protease</keyword>
<evidence type="ECO:0000256" key="5">
    <source>
        <dbReference type="ARBA" id="ARBA00022525"/>
    </source>
</evidence>
<keyword evidence="13" id="KW-0391">Immunity</keyword>
<keyword evidence="11" id="KW-0378">Hydrolase</keyword>
<evidence type="ECO:0000256" key="8">
    <source>
        <dbReference type="ARBA" id="ARBA00022670"/>
    </source>
</evidence>
<dbReference type="PROSITE" id="PS50923">
    <property type="entry name" value="SUSHI"/>
    <property type="match status" value="1"/>
</dbReference>
<evidence type="ECO:0000256" key="6">
    <source>
        <dbReference type="ARBA" id="ARBA00022588"/>
    </source>
</evidence>
<dbReference type="CDD" id="cd00033">
    <property type="entry name" value="CCP"/>
    <property type="match status" value="1"/>
</dbReference>
<dbReference type="Pfam" id="PF00084">
    <property type="entry name" value="Sushi"/>
    <property type="match status" value="1"/>
</dbReference>
<comment type="cofactor">
    <cofactor evidence="2">
        <name>Mg(2+)</name>
        <dbReference type="ChEBI" id="CHEBI:18420"/>
    </cofactor>
</comment>
<evidence type="ECO:0000256" key="7">
    <source>
        <dbReference type="ARBA" id="ARBA00022659"/>
    </source>
</evidence>
<dbReference type="Pfam" id="PF00092">
    <property type="entry name" value="VWA"/>
    <property type="match status" value="1"/>
</dbReference>
<dbReference type="PANTHER" id="PTHR46393:SF6">
    <property type="entry name" value="COMPLEMENT C2-RELATED"/>
    <property type="match status" value="1"/>
</dbReference>
<comment type="subcellular location">
    <subcellularLocation>
        <location evidence="3">Cell surface</location>
    </subcellularLocation>
    <subcellularLocation>
        <location evidence="4">Secreted</location>
    </subcellularLocation>
</comment>
<dbReference type="SUPFAM" id="SSF53300">
    <property type="entry name" value="vWA-like"/>
    <property type="match status" value="1"/>
</dbReference>
<dbReference type="GO" id="GO:0009986">
    <property type="term" value="C:cell surface"/>
    <property type="evidence" value="ECO:0007669"/>
    <property type="project" value="UniProtKB-SubCell"/>
</dbReference>
<feature type="domain" description="VWFA" evidence="19">
    <location>
        <begin position="150"/>
        <end position="351"/>
    </location>
</feature>
<evidence type="ECO:0000313" key="23">
    <source>
        <dbReference type="Proteomes" id="UP000694680"/>
    </source>
</evidence>
<keyword evidence="7 18" id="KW-0768">Sushi</keyword>